<reference evidence="4" key="1">
    <citation type="submission" date="2023-02" db="EMBL/GenBank/DDBJ databases">
        <title>Actinokineospora globicatena NBRC 15670.</title>
        <authorList>
            <person name="Ichikawa N."/>
            <person name="Sato H."/>
            <person name="Tonouchi N."/>
        </authorList>
    </citation>
    <scope>NUCLEOTIDE SEQUENCE</scope>
    <source>
        <strain evidence="4">NBRC 15670</strain>
    </source>
</reference>
<protein>
    <submittedName>
        <fullName evidence="4">Uncharacterized protein</fullName>
    </submittedName>
</protein>
<keyword evidence="2" id="KW-0645">Protease</keyword>
<evidence type="ECO:0000256" key="3">
    <source>
        <dbReference type="SAM" id="MobiDB-lite"/>
    </source>
</evidence>
<evidence type="ECO:0000313" key="4">
    <source>
        <dbReference type="EMBL" id="GLW95207.1"/>
    </source>
</evidence>
<proteinExistence type="predicted"/>
<evidence type="ECO:0000313" key="5">
    <source>
        <dbReference type="Proteomes" id="UP001165042"/>
    </source>
</evidence>
<keyword evidence="5" id="KW-1185">Reference proteome</keyword>
<keyword evidence="2" id="KW-0482">Metalloprotease</keyword>
<organism evidence="4 5">
    <name type="scientific">Actinokineospora globicatena</name>
    <dbReference type="NCBI Taxonomy" id="103729"/>
    <lineage>
        <taxon>Bacteria</taxon>
        <taxon>Bacillati</taxon>
        <taxon>Actinomycetota</taxon>
        <taxon>Actinomycetes</taxon>
        <taxon>Pseudonocardiales</taxon>
        <taxon>Pseudonocardiaceae</taxon>
        <taxon>Actinokineospora</taxon>
    </lineage>
</organism>
<dbReference type="GO" id="GO:0005576">
    <property type="term" value="C:extracellular region"/>
    <property type="evidence" value="ECO:0007669"/>
    <property type="project" value="InterPro"/>
</dbReference>
<dbReference type="RefSeq" id="WP_432705098.1">
    <property type="nucleotide sequence ID" value="NZ_BSSD01000012.1"/>
</dbReference>
<name>A0A9W6VBE1_9PSEU</name>
<evidence type="ECO:0000256" key="1">
    <source>
        <dbReference type="ARBA" id="ARBA00022723"/>
    </source>
</evidence>
<dbReference type="InterPro" id="IPR000013">
    <property type="entry name" value="Peptidase_M7"/>
</dbReference>
<dbReference type="GO" id="GO:0004222">
    <property type="term" value="F:metalloendopeptidase activity"/>
    <property type="evidence" value="ECO:0007669"/>
    <property type="project" value="InterPro"/>
</dbReference>
<keyword evidence="1" id="KW-0479">Metal-binding</keyword>
<dbReference type="AlphaFoldDB" id="A0A9W6VBE1"/>
<feature type="region of interest" description="Disordered" evidence="3">
    <location>
        <begin position="1"/>
        <end position="32"/>
    </location>
</feature>
<dbReference type="Proteomes" id="UP001165042">
    <property type="component" value="Unassembled WGS sequence"/>
</dbReference>
<dbReference type="GO" id="GO:0008270">
    <property type="term" value="F:zinc ion binding"/>
    <property type="evidence" value="ECO:0007669"/>
    <property type="project" value="InterPro"/>
</dbReference>
<accession>A0A9W6VBE1</accession>
<evidence type="ECO:0000256" key="2">
    <source>
        <dbReference type="ARBA" id="ARBA00023049"/>
    </source>
</evidence>
<gene>
    <name evidence="4" type="ORF">Aglo03_60230</name>
</gene>
<dbReference type="GO" id="GO:0006508">
    <property type="term" value="P:proteolysis"/>
    <property type="evidence" value="ECO:0007669"/>
    <property type="project" value="InterPro"/>
</dbReference>
<comment type="caution">
    <text evidence="4">The sequence shown here is derived from an EMBL/GenBank/DDBJ whole genome shotgun (WGS) entry which is preliminary data.</text>
</comment>
<dbReference type="Pfam" id="PF02031">
    <property type="entry name" value="Peptidase_M7"/>
    <property type="match status" value="1"/>
</dbReference>
<sequence>MWRGGHHWAQKSTRTGPSAACRNPYPNATESNRVNQLFAGRAQLAPLNETRVYAG</sequence>
<dbReference type="EMBL" id="BSSD01000012">
    <property type="protein sequence ID" value="GLW95207.1"/>
    <property type="molecule type" value="Genomic_DNA"/>
</dbReference>
<keyword evidence="2" id="KW-0378">Hydrolase</keyword>